<evidence type="ECO:0000313" key="2">
    <source>
        <dbReference type="EMBL" id="MQY44323.1"/>
    </source>
</evidence>
<comment type="caution">
    <text evidence="2">The sequence shown here is derived from an EMBL/GenBank/DDBJ whole genome shotgun (WGS) entry which is preliminary data.</text>
</comment>
<dbReference type="GO" id="GO:0003676">
    <property type="term" value="F:nucleic acid binding"/>
    <property type="evidence" value="ECO:0007669"/>
    <property type="project" value="InterPro"/>
</dbReference>
<dbReference type="PANTHER" id="PTHR47515">
    <property type="entry name" value="LOW CALCIUM RESPONSE LOCUS PROTEIN T"/>
    <property type="match status" value="1"/>
</dbReference>
<name>A0A844AT63_9RHOB</name>
<dbReference type="SUPFAM" id="SSF53098">
    <property type="entry name" value="Ribonuclease H-like"/>
    <property type="match status" value="1"/>
</dbReference>
<gene>
    <name evidence="2" type="ORF">GG681_16890</name>
</gene>
<dbReference type="InterPro" id="IPR036397">
    <property type="entry name" value="RNaseH_sf"/>
</dbReference>
<dbReference type="PROSITE" id="PS50994">
    <property type="entry name" value="INTEGRASE"/>
    <property type="match status" value="1"/>
</dbReference>
<evidence type="ECO:0000259" key="1">
    <source>
        <dbReference type="PROSITE" id="PS50994"/>
    </source>
</evidence>
<dbReference type="InterPro" id="IPR025948">
    <property type="entry name" value="HTH-like_dom"/>
</dbReference>
<organism evidence="2 3">
    <name type="scientific">Tritonibacter aquimaris</name>
    <dbReference type="NCBI Taxonomy" id="2663379"/>
    <lineage>
        <taxon>Bacteria</taxon>
        <taxon>Pseudomonadati</taxon>
        <taxon>Pseudomonadota</taxon>
        <taxon>Alphaproteobacteria</taxon>
        <taxon>Rhodobacterales</taxon>
        <taxon>Paracoccaceae</taxon>
        <taxon>Tritonibacter</taxon>
    </lineage>
</organism>
<dbReference type="Pfam" id="PF13276">
    <property type="entry name" value="HTH_21"/>
    <property type="match status" value="1"/>
</dbReference>
<keyword evidence="3" id="KW-1185">Reference proteome</keyword>
<dbReference type="Gene3D" id="3.30.420.10">
    <property type="entry name" value="Ribonuclease H-like superfamily/Ribonuclease H"/>
    <property type="match status" value="1"/>
</dbReference>
<dbReference type="PANTHER" id="PTHR47515:SF1">
    <property type="entry name" value="BLR2054 PROTEIN"/>
    <property type="match status" value="1"/>
</dbReference>
<dbReference type="InterPro" id="IPR001584">
    <property type="entry name" value="Integrase_cat-core"/>
</dbReference>
<reference evidence="2 3" key="1">
    <citation type="submission" date="2019-10" db="EMBL/GenBank/DDBJ databases">
        <title>Epibacterium sp. nov., isolated from seawater.</title>
        <authorList>
            <person name="Zhang X."/>
            <person name="Li N."/>
        </authorList>
    </citation>
    <scope>NUCLEOTIDE SEQUENCE [LARGE SCALE GENOMIC DNA]</scope>
    <source>
        <strain evidence="2 3">SM1969</strain>
    </source>
</reference>
<accession>A0A844AT63</accession>
<dbReference type="InterPro" id="IPR012337">
    <property type="entry name" value="RNaseH-like_sf"/>
</dbReference>
<evidence type="ECO:0000313" key="3">
    <source>
        <dbReference type="Proteomes" id="UP000436694"/>
    </source>
</evidence>
<protein>
    <submittedName>
        <fullName evidence="2">IS3 family transposase</fullName>
    </submittedName>
</protein>
<proteinExistence type="predicted"/>
<feature type="domain" description="Integrase catalytic" evidence="1">
    <location>
        <begin position="166"/>
        <end position="259"/>
    </location>
</feature>
<dbReference type="AlphaFoldDB" id="A0A844AT63"/>
<sequence>MARMIGAGLIFSLCADLEMCTQGASTCLRLRACSKTDAKNVAPFSGSQMVLASALGKHGRKRKAVVHLMEAHQVSQRRACKVLQIDRSSARYLSLRGDDAELRDAIKRVSRERRRFGCRRVQVMVTREGFAVNHKKVRRIYIEETLQVPHRGGRKRALGTRKPMVVPDGPNQRWSLNFVSDALADARRFRILAVVDDFNREDLVLVADTSLSGQPVARELDRSISERGMPKTIVSDNCTEFASMAILKWVQDTCIDWHY</sequence>
<dbReference type="RefSeq" id="WP_153549217.1">
    <property type="nucleotide sequence ID" value="NZ_WIXK01000014.1"/>
</dbReference>
<dbReference type="EMBL" id="WIXK01000014">
    <property type="protein sequence ID" value="MQY44323.1"/>
    <property type="molecule type" value="Genomic_DNA"/>
</dbReference>
<dbReference type="Proteomes" id="UP000436694">
    <property type="component" value="Unassembled WGS sequence"/>
</dbReference>
<dbReference type="Pfam" id="PF00665">
    <property type="entry name" value="rve"/>
    <property type="match status" value="1"/>
</dbReference>
<dbReference type="GO" id="GO:0015074">
    <property type="term" value="P:DNA integration"/>
    <property type="evidence" value="ECO:0007669"/>
    <property type="project" value="InterPro"/>
</dbReference>